<dbReference type="InterPro" id="IPR029063">
    <property type="entry name" value="SAM-dependent_MTases_sf"/>
</dbReference>
<comment type="pathway">
    <text evidence="1">Cofactor biosynthesis; adenosylcobalamin biosynthesis.</text>
</comment>
<reference evidence="7" key="1">
    <citation type="submission" date="2019-11" db="EMBL/GenBank/DDBJ databases">
        <authorList>
            <person name="Feng L."/>
        </authorList>
    </citation>
    <scope>NUCLEOTIDE SEQUENCE</scope>
    <source>
        <strain evidence="7">IbartlettiiLFYP30</strain>
    </source>
</reference>
<evidence type="ECO:0000256" key="2">
    <source>
        <dbReference type="ARBA" id="ARBA00022573"/>
    </source>
</evidence>
<dbReference type="Gene3D" id="3.40.50.150">
    <property type="entry name" value="Vaccinia Virus protein VP39"/>
    <property type="match status" value="1"/>
</dbReference>
<dbReference type="GO" id="GO:0008276">
    <property type="term" value="F:protein methyltransferase activity"/>
    <property type="evidence" value="ECO:0007669"/>
    <property type="project" value="InterPro"/>
</dbReference>
<dbReference type="SUPFAM" id="SSF53335">
    <property type="entry name" value="S-adenosyl-L-methionine-dependent methyltransferases"/>
    <property type="match status" value="1"/>
</dbReference>
<evidence type="ECO:0000256" key="5">
    <source>
        <dbReference type="ARBA" id="ARBA00022691"/>
    </source>
</evidence>
<dbReference type="GO" id="GO:0032259">
    <property type="term" value="P:methylation"/>
    <property type="evidence" value="ECO:0007669"/>
    <property type="project" value="UniProtKB-KW"/>
</dbReference>
<dbReference type="PANTHER" id="PTHR43182:SF1">
    <property type="entry name" value="COBALT-PRECORRIN-7 C(5)-METHYLTRANSFERASE"/>
    <property type="match status" value="1"/>
</dbReference>
<gene>
    <name evidence="7" type="primary">cbiT</name>
    <name evidence="7" type="ORF">IBLFYP30_00348</name>
</gene>
<dbReference type="InterPro" id="IPR050714">
    <property type="entry name" value="Cobalamin_biosynth_MTase"/>
</dbReference>
<protein>
    <submittedName>
        <fullName evidence="7">Putative cobalt-precorrin-6Y C(15)-methyltransferase [decarboxylating]</fullName>
        <ecNumber evidence="7">2.1.1.-</ecNumber>
    </submittedName>
</protein>
<dbReference type="NCBIfam" id="TIGR02469">
    <property type="entry name" value="CbiT"/>
    <property type="match status" value="1"/>
</dbReference>
<evidence type="ECO:0000256" key="1">
    <source>
        <dbReference type="ARBA" id="ARBA00004953"/>
    </source>
</evidence>
<dbReference type="PANTHER" id="PTHR43182">
    <property type="entry name" value="COBALT-PRECORRIN-6B C(15)-METHYLTRANSFERASE (DECARBOXYLATING)"/>
    <property type="match status" value="1"/>
</dbReference>
<evidence type="ECO:0000259" key="6">
    <source>
        <dbReference type="Pfam" id="PF13847"/>
    </source>
</evidence>
<evidence type="ECO:0000256" key="3">
    <source>
        <dbReference type="ARBA" id="ARBA00022603"/>
    </source>
</evidence>
<name>A0A6N3FCQ8_9FIRM</name>
<dbReference type="Pfam" id="PF13847">
    <property type="entry name" value="Methyltransf_31"/>
    <property type="match status" value="1"/>
</dbReference>
<dbReference type="NCBIfam" id="NF006138">
    <property type="entry name" value="PRK08287.1"/>
    <property type="match status" value="1"/>
</dbReference>
<keyword evidence="4 7" id="KW-0808">Transferase</keyword>
<evidence type="ECO:0000256" key="4">
    <source>
        <dbReference type="ARBA" id="ARBA00022679"/>
    </source>
</evidence>
<dbReference type="EC" id="2.1.1.-" evidence="7"/>
<accession>A0A6N3FCQ8</accession>
<dbReference type="GO" id="GO:0009236">
    <property type="term" value="P:cobalamin biosynthetic process"/>
    <property type="evidence" value="ECO:0007669"/>
    <property type="project" value="UniProtKB-UniPathway"/>
</dbReference>
<organism evidence="7">
    <name type="scientific">Intestinibacter bartlettii</name>
    <dbReference type="NCBI Taxonomy" id="261299"/>
    <lineage>
        <taxon>Bacteria</taxon>
        <taxon>Bacillati</taxon>
        <taxon>Bacillota</taxon>
        <taxon>Clostridia</taxon>
        <taxon>Peptostreptococcales</taxon>
        <taxon>Peptostreptococcaceae</taxon>
        <taxon>Intestinibacter</taxon>
    </lineage>
</organism>
<sequence>MRNRDFITGKVPITKEEVRAISINKLDLLNAKTFIDVGAGTGSISIEAGYHYPDLRVIAIERNDDALDLVNKNIENFNLTNVEVVKAYAPVELDIYNDVDAIFLGGTGNKLEEIIDWSKDLLVPGGRLVANFIIIDTFYEMLRLVREKGFKNVDVTVLNVSKLEKLGPGEYFKPHNPIYIISCEKGVK</sequence>
<keyword evidence="5" id="KW-0949">S-adenosyl-L-methionine</keyword>
<dbReference type="InterPro" id="IPR025714">
    <property type="entry name" value="Methyltranfer_dom"/>
</dbReference>
<dbReference type="InterPro" id="IPR014008">
    <property type="entry name" value="Cbl_synth_MTase_CbiT"/>
</dbReference>
<evidence type="ECO:0000313" key="7">
    <source>
        <dbReference type="EMBL" id="VYU49862.1"/>
    </source>
</evidence>
<dbReference type="RefSeq" id="WP_024038552.1">
    <property type="nucleotide sequence ID" value="NZ_CACRUE010000044.1"/>
</dbReference>
<keyword evidence="2" id="KW-0169">Cobalamin biosynthesis</keyword>
<proteinExistence type="predicted"/>
<dbReference type="UniPathway" id="UPA00148"/>
<feature type="domain" description="Methyltransferase" evidence="6">
    <location>
        <begin position="31"/>
        <end position="103"/>
    </location>
</feature>
<dbReference type="EMBL" id="CACRUE010000044">
    <property type="protein sequence ID" value="VYU49862.1"/>
    <property type="molecule type" value="Genomic_DNA"/>
</dbReference>
<keyword evidence="3 7" id="KW-0489">Methyltransferase</keyword>
<dbReference type="CDD" id="cd02440">
    <property type="entry name" value="AdoMet_MTases"/>
    <property type="match status" value="1"/>
</dbReference>
<dbReference type="AlphaFoldDB" id="A0A6N3FCQ8"/>